<dbReference type="PANTHER" id="PTHR43357">
    <property type="entry name" value="INNER MEMBRANE ABC TRANSPORTER PERMEASE PROTEIN YDCV"/>
    <property type="match status" value="1"/>
</dbReference>
<keyword evidence="2 8" id="KW-0813">Transport</keyword>
<evidence type="ECO:0000256" key="7">
    <source>
        <dbReference type="ARBA" id="ARBA00023136"/>
    </source>
</evidence>
<dbReference type="EMBL" id="JAUSVK010000001">
    <property type="protein sequence ID" value="MDQ0390250.1"/>
    <property type="molecule type" value="Genomic_DNA"/>
</dbReference>
<dbReference type="Pfam" id="PF00528">
    <property type="entry name" value="BPD_transp_1"/>
    <property type="match status" value="1"/>
</dbReference>
<comment type="subcellular location">
    <subcellularLocation>
        <location evidence="1">Cell inner membrane</location>
        <topology evidence="1">Multi-pass membrane protein</topology>
    </subcellularLocation>
    <subcellularLocation>
        <location evidence="8">Cell membrane</location>
        <topology evidence="8">Multi-pass membrane protein</topology>
    </subcellularLocation>
</comment>
<keyword evidence="4" id="KW-0997">Cell inner membrane</keyword>
<dbReference type="SUPFAM" id="SSF161098">
    <property type="entry name" value="MetI-like"/>
    <property type="match status" value="1"/>
</dbReference>
<evidence type="ECO:0000256" key="6">
    <source>
        <dbReference type="ARBA" id="ARBA00022989"/>
    </source>
</evidence>
<feature type="transmembrane region" description="Helical" evidence="8">
    <location>
        <begin position="68"/>
        <end position="91"/>
    </location>
</feature>
<dbReference type="PROSITE" id="PS50928">
    <property type="entry name" value="ABC_TM1"/>
    <property type="match status" value="1"/>
</dbReference>
<evidence type="ECO:0000313" key="11">
    <source>
        <dbReference type="Proteomes" id="UP001237448"/>
    </source>
</evidence>
<evidence type="ECO:0000259" key="9">
    <source>
        <dbReference type="PROSITE" id="PS50928"/>
    </source>
</evidence>
<accession>A0ABU0F6K5</accession>
<feature type="transmembrane region" description="Helical" evidence="8">
    <location>
        <begin position="100"/>
        <end position="122"/>
    </location>
</feature>
<evidence type="ECO:0000256" key="1">
    <source>
        <dbReference type="ARBA" id="ARBA00004429"/>
    </source>
</evidence>
<keyword evidence="11" id="KW-1185">Reference proteome</keyword>
<keyword evidence="3" id="KW-1003">Cell membrane</keyword>
<dbReference type="Proteomes" id="UP001237448">
    <property type="component" value="Unassembled WGS sequence"/>
</dbReference>
<dbReference type="CDD" id="cd06261">
    <property type="entry name" value="TM_PBP2"/>
    <property type="match status" value="1"/>
</dbReference>
<feature type="transmembrane region" description="Helical" evidence="8">
    <location>
        <begin position="12"/>
        <end position="33"/>
    </location>
</feature>
<evidence type="ECO:0000256" key="5">
    <source>
        <dbReference type="ARBA" id="ARBA00022692"/>
    </source>
</evidence>
<evidence type="ECO:0000313" key="10">
    <source>
        <dbReference type="EMBL" id="MDQ0390250.1"/>
    </source>
</evidence>
<gene>
    <name evidence="10" type="ORF">J3R73_000042</name>
</gene>
<dbReference type="PANTHER" id="PTHR43357:SF4">
    <property type="entry name" value="INNER MEMBRANE ABC TRANSPORTER PERMEASE PROTEIN YDCV"/>
    <property type="match status" value="1"/>
</dbReference>
<evidence type="ECO:0000256" key="2">
    <source>
        <dbReference type="ARBA" id="ARBA00022448"/>
    </source>
</evidence>
<comment type="similarity">
    <text evidence="8">Belongs to the binding-protein-dependent transport system permease family.</text>
</comment>
<feature type="transmembrane region" description="Helical" evidence="8">
    <location>
        <begin position="233"/>
        <end position="255"/>
    </location>
</feature>
<evidence type="ECO:0000256" key="3">
    <source>
        <dbReference type="ARBA" id="ARBA00022475"/>
    </source>
</evidence>
<dbReference type="InterPro" id="IPR035906">
    <property type="entry name" value="MetI-like_sf"/>
</dbReference>
<evidence type="ECO:0000256" key="4">
    <source>
        <dbReference type="ARBA" id="ARBA00022519"/>
    </source>
</evidence>
<dbReference type="RefSeq" id="WP_307421363.1">
    <property type="nucleotide sequence ID" value="NZ_JAUSVK010000001.1"/>
</dbReference>
<feature type="transmembrane region" description="Helical" evidence="8">
    <location>
        <begin position="134"/>
        <end position="155"/>
    </location>
</feature>
<evidence type="ECO:0000256" key="8">
    <source>
        <dbReference type="RuleBase" id="RU363032"/>
    </source>
</evidence>
<comment type="caution">
    <text evidence="10">The sequence shown here is derived from an EMBL/GenBank/DDBJ whole genome shotgun (WGS) entry which is preliminary data.</text>
</comment>
<name>A0ABU0F6K5_9HYPH</name>
<dbReference type="Gene3D" id="1.10.3720.10">
    <property type="entry name" value="MetI-like"/>
    <property type="match status" value="1"/>
</dbReference>
<keyword evidence="6 8" id="KW-1133">Transmembrane helix</keyword>
<keyword evidence="5 8" id="KW-0812">Transmembrane</keyword>
<proteinExistence type="inferred from homology"/>
<dbReference type="InterPro" id="IPR000515">
    <property type="entry name" value="MetI-like"/>
</dbReference>
<keyword evidence="7 8" id="KW-0472">Membrane</keyword>
<organism evidence="10 11">
    <name type="scientific">Labrys monachus</name>
    <dbReference type="NCBI Taxonomy" id="217067"/>
    <lineage>
        <taxon>Bacteria</taxon>
        <taxon>Pseudomonadati</taxon>
        <taxon>Pseudomonadota</taxon>
        <taxon>Alphaproteobacteria</taxon>
        <taxon>Hyphomicrobiales</taxon>
        <taxon>Xanthobacteraceae</taxon>
        <taxon>Labrys</taxon>
    </lineage>
</organism>
<feature type="transmembrane region" description="Helical" evidence="8">
    <location>
        <begin position="176"/>
        <end position="199"/>
    </location>
</feature>
<feature type="domain" description="ABC transmembrane type-1" evidence="9">
    <location>
        <begin position="64"/>
        <end position="252"/>
    </location>
</feature>
<reference evidence="10 11" key="1">
    <citation type="submission" date="2023-07" db="EMBL/GenBank/DDBJ databases">
        <title>Genomic Encyclopedia of Type Strains, Phase IV (KMG-IV): sequencing the most valuable type-strain genomes for metagenomic binning, comparative biology and taxonomic classification.</title>
        <authorList>
            <person name="Goeker M."/>
        </authorList>
    </citation>
    <scope>NUCLEOTIDE SEQUENCE [LARGE SCALE GENOMIC DNA]</scope>
    <source>
        <strain evidence="10 11">DSM 5896</strain>
    </source>
</reference>
<protein>
    <submittedName>
        <fullName evidence="10">Spermidine/putrescine transport system permease protein</fullName>
    </submittedName>
</protein>
<sequence>MHSQGPGRPSTVFAYAAMIFLLLPLLAVVPVSFTSKRYLSMPEGNWSLRHYQELIEGPEWLGSIWTSFSIGLAAAALSTFLAILFSVGIWYRQSALTRPLVALVLLPMAVPPIISALVLYFFETRTSLYDTLGGVVVAHTVMAVPYAVVTLMVALSQVDRRLELASRNMGASLWQTTVWIVLPNIKFGILSAAFLSFILSWEEISVTLFVTSTEIITLPRRIWSGLRENIDPVIAAISVLLIVVTMAAVAVKLAVEGRSPLRRA</sequence>